<keyword evidence="2" id="KW-0547">Nucleotide-binding</keyword>
<organism evidence="2 3">
    <name type="scientific">Aquincola agrisoli</name>
    <dbReference type="NCBI Taxonomy" id="3119538"/>
    <lineage>
        <taxon>Bacteria</taxon>
        <taxon>Pseudomonadati</taxon>
        <taxon>Pseudomonadota</taxon>
        <taxon>Betaproteobacteria</taxon>
        <taxon>Burkholderiales</taxon>
        <taxon>Sphaerotilaceae</taxon>
        <taxon>Aquincola</taxon>
    </lineage>
</organism>
<dbReference type="SUPFAM" id="SSF52540">
    <property type="entry name" value="P-loop containing nucleoside triphosphate hydrolases"/>
    <property type="match status" value="1"/>
</dbReference>
<dbReference type="GO" id="GO:0005524">
    <property type="term" value="F:ATP binding"/>
    <property type="evidence" value="ECO:0007669"/>
    <property type="project" value="UniProtKB-KW"/>
</dbReference>
<accession>A0AAW9Q059</accession>
<protein>
    <submittedName>
        <fullName evidence="2">ATP-binding protein</fullName>
    </submittedName>
</protein>
<evidence type="ECO:0000313" key="2">
    <source>
        <dbReference type="EMBL" id="MEF7612331.1"/>
    </source>
</evidence>
<dbReference type="Gene3D" id="3.40.50.300">
    <property type="entry name" value="P-loop containing nucleotide triphosphate hydrolases"/>
    <property type="match status" value="1"/>
</dbReference>
<keyword evidence="3" id="KW-1185">Reference proteome</keyword>
<dbReference type="InterPro" id="IPR052735">
    <property type="entry name" value="NAD_biosynth-regulator"/>
</dbReference>
<dbReference type="InterPro" id="IPR038727">
    <property type="entry name" value="NadR/Ttd14_AAA_dom"/>
</dbReference>
<sequence length="220" mass="24516">MNTPRLIALLGAESTGKTDLAHALAERIGRHRPCRSVDEYLREWCDEHGRTPRADEQAAIAAEQRRRIHAALDADGEALVIADTTPLMTAVYSDYIFDDPSLYEEALRWQREHAGLTLLTALDLPWLPDGLMRDGPQVREPVDRLLRTALSRAGIGYGVVYGEGAARVDAALRAVERWQPVLPAASQPPAEAPARQARIRWRRRCLDCLDPGCERLLHTG</sequence>
<dbReference type="RefSeq" id="WP_332287226.1">
    <property type="nucleotide sequence ID" value="NZ_JAZIBG010000001.1"/>
</dbReference>
<keyword evidence="2" id="KW-0067">ATP-binding</keyword>
<dbReference type="EMBL" id="JAZIBG010000001">
    <property type="protein sequence ID" value="MEF7612331.1"/>
    <property type="molecule type" value="Genomic_DNA"/>
</dbReference>
<gene>
    <name evidence="2" type="ORF">V4F39_00320</name>
</gene>
<feature type="domain" description="NadR/Ttd14 AAA" evidence="1">
    <location>
        <begin position="7"/>
        <end position="162"/>
    </location>
</feature>
<evidence type="ECO:0000313" key="3">
    <source>
        <dbReference type="Proteomes" id="UP001336250"/>
    </source>
</evidence>
<dbReference type="InterPro" id="IPR027417">
    <property type="entry name" value="P-loop_NTPase"/>
</dbReference>
<dbReference type="PANTHER" id="PTHR37512:SF1">
    <property type="entry name" value="NADR_TTD14 AAA DOMAIN-CONTAINING PROTEIN"/>
    <property type="match status" value="1"/>
</dbReference>
<dbReference type="Pfam" id="PF13521">
    <property type="entry name" value="AAA_28"/>
    <property type="match status" value="1"/>
</dbReference>
<proteinExistence type="predicted"/>
<comment type="caution">
    <text evidence="2">The sequence shown here is derived from an EMBL/GenBank/DDBJ whole genome shotgun (WGS) entry which is preliminary data.</text>
</comment>
<evidence type="ECO:0000259" key="1">
    <source>
        <dbReference type="Pfam" id="PF13521"/>
    </source>
</evidence>
<dbReference type="AlphaFoldDB" id="A0AAW9Q059"/>
<reference evidence="2 3" key="1">
    <citation type="submission" date="2024-02" db="EMBL/GenBank/DDBJ databases">
        <title>Genome sequence of Aquincola sp. MAHUQ-54.</title>
        <authorList>
            <person name="Huq M.A."/>
        </authorList>
    </citation>
    <scope>NUCLEOTIDE SEQUENCE [LARGE SCALE GENOMIC DNA]</scope>
    <source>
        <strain evidence="2 3">MAHUQ-54</strain>
    </source>
</reference>
<dbReference type="PANTHER" id="PTHR37512">
    <property type="entry name" value="TRIFUNCTIONAL NAD BIOSYNTHESIS/REGULATOR PROTEIN NADR"/>
    <property type="match status" value="1"/>
</dbReference>
<name>A0AAW9Q059_9BURK</name>
<dbReference type="Proteomes" id="UP001336250">
    <property type="component" value="Unassembled WGS sequence"/>
</dbReference>